<dbReference type="InterPro" id="IPR031800">
    <property type="entry name" value="PilZ_atypical"/>
</dbReference>
<protein>
    <submittedName>
        <fullName evidence="2">Atypical PilZ domain-containing protein, cyclic di-GMP receptor</fullName>
    </submittedName>
</protein>
<evidence type="ECO:0000313" key="2">
    <source>
        <dbReference type="EMBL" id="SFZ79374.1"/>
    </source>
</evidence>
<name>A0A1K2HRK9_9NEIS</name>
<dbReference type="Proteomes" id="UP000186513">
    <property type="component" value="Unassembled WGS sequence"/>
</dbReference>
<feature type="domain" description="Cyclic di-GMP receptor atypical PilZ" evidence="1">
    <location>
        <begin position="30"/>
        <end position="167"/>
    </location>
</feature>
<dbReference type="AlphaFoldDB" id="A0A1K2HRK9"/>
<keyword evidence="3" id="KW-1185">Reference proteome</keyword>
<dbReference type="RefSeq" id="WP_072430032.1">
    <property type="nucleotide sequence ID" value="NZ_FPKR01000016.1"/>
</dbReference>
<sequence>MPTAIKIHADLPLVWHPQAGPAGTDGVLLLRVLALLEAAPPHYDEEDSAELQRWQAMEARVDLSLHLLGQLLLRDGPLPQVCPVSLSGDSASWCSDQALPIGQQGTLALYLSPRIPQPLLLPAQITAAEQLPAGGWQLEAHFRLGDDELQDWLDKTIFRRHRREIFERKHAHEE</sequence>
<keyword evidence="2" id="KW-0675">Receptor</keyword>
<reference evidence="2 3" key="1">
    <citation type="submission" date="2016-11" db="EMBL/GenBank/DDBJ databases">
        <authorList>
            <person name="Jaros S."/>
            <person name="Januszkiewicz K."/>
            <person name="Wedrychowicz H."/>
        </authorList>
    </citation>
    <scope>NUCLEOTIDE SEQUENCE [LARGE SCALE GENOMIC DNA]</scope>
    <source>
        <strain evidence="2 3">DSM 18899</strain>
    </source>
</reference>
<dbReference type="EMBL" id="FPKR01000016">
    <property type="protein sequence ID" value="SFZ79374.1"/>
    <property type="molecule type" value="Genomic_DNA"/>
</dbReference>
<dbReference type="OrthoDB" id="9133602at2"/>
<dbReference type="Pfam" id="PF16823">
    <property type="entry name" value="tPilZ"/>
    <property type="match status" value="1"/>
</dbReference>
<evidence type="ECO:0000313" key="3">
    <source>
        <dbReference type="Proteomes" id="UP000186513"/>
    </source>
</evidence>
<accession>A0A1K2HRK9</accession>
<gene>
    <name evidence="2" type="ORF">SAMN02745887_03555</name>
</gene>
<dbReference type="STRING" id="1121279.SAMN02745887_03555"/>
<organism evidence="2 3">
    <name type="scientific">Chitinimonas taiwanensis DSM 18899</name>
    <dbReference type="NCBI Taxonomy" id="1121279"/>
    <lineage>
        <taxon>Bacteria</taxon>
        <taxon>Pseudomonadati</taxon>
        <taxon>Pseudomonadota</taxon>
        <taxon>Betaproteobacteria</taxon>
        <taxon>Neisseriales</taxon>
        <taxon>Chitinibacteraceae</taxon>
        <taxon>Chitinimonas</taxon>
    </lineage>
</organism>
<evidence type="ECO:0000259" key="1">
    <source>
        <dbReference type="Pfam" id="PF16823"/>
    </source>
</evidence>
<proteinExistence type="predicted"/>